<dbReference type="GO" id="GO:0016491">
    <property type="term" value="F:oxidoreductase activity"/>
    <property type="evidence" value="ECO:0007669"/>
    <property type="project" value="UniProtKB-KW"/>
</dbReference>
<dbReference type="EMBL" id="FUKI01000095">
    <property type="protein sequence ID" value="SJM91785.1"/>
    <property type="molecule type" value="Genomic_DNA"/>
</dbReference>
<evidence type="ECO:0000256" key="3">
    <source>
        <dbReference type="ARBA" id="ARBA00022630"/>
    </source>
</evidence>
<organism evidence="7 8">
    <name type="scientific">Crenothrix polyspora</name>
    <dbReference type="NCBI Taxonomy" id="360316"/>
    <lineage>
        <taxon>Bacteria</taxon>
        <taxon>Pseudomonadati</taxon>
        <taxon>Pseudomonadota</taxon>
        <taxon>Gammaproteobacteria</taxon>
        <taxon>Methylococcales</taxon>
        <taxon>Crenotrichaceae</taxon>
        <taxon>Crenothrix</taxon>
    </lineage>
</organism>
<dbReference type="Proteomes" id="UP000195667">
    <property type="component" value="Unassembled WGS sequence"/>
</dbReference>
<evidence type="ECO:0000313" key="7">
    <source>
        <dbReference type="EMBL" id="SJM91785.1"/>
    </source>
</evidence>
<dbReference type="PANTHER" id="PTHR47470">
    <property type="entry name" value="CHOLESTEROL OXIDASE"/>
    <property type="match status" value="1"/>
</dbReference>
<dbReference type="InterPro" id="IPR029058">
    <property type="entry name" value="AB_hydrolase_fold"/>
</dbReference>
<proteinExistence type="inferred from homology"/>
<comment type="similarity">
    <text evidence="2">Belongs to the GMC oxidoreductase family.</text>
</comment>
<evidence type="ECO:0000256" key="5">
    <source>
        <dbReference type="ARBA" id="ARBA00023002"/>
    </source>
</evidence>
<sequence length="577" mass="64796">MTAPTSFEFTETMKGYLSLDAKAFAEGFDKGKQDGHHFMFHLTIRTEDVDTFLSSDEHQCAAIGYVEGDLIGGRCQVEKGVFNLFVDSADSNRRKMLYRLFFKTASGQDMTLSGTKQIQNNPELDIWGDTTTLFTNLFVGHVEAIQEPDLTTHATGILHIEVMDFAKQLTTFKSGAATAKERFMALEKFGTFFLGALWDVYGPSLMPRMGSFEREIPLFTTEGVKDAEISTHPFTTVDRLGLSLLRFKRAECKDVVVLIPGLTAASDMFIMPENYNLVSYLLDHGFGDVWTMDGRISNRHSYNLRRNNYNVDDLALYDHPAAINTVRQAVGPDARIHVICHCFGALSFVMSLFGKATTGVRSVIANGVALTPRVPFFAKLKLLAGPFLTDYVLGLEYLNPYSRRESGFGAGKVLATAVSAVHRECNSPECHMLSFMWGYGFPVLYMHENLHDVTHQRVGDLFGGVSVNYYRHVLKMVNADNTAVKYNPNDPQYRALPDNYFEHAASIKTPVLFVAGQENKLFLDSNIVCHERLQKIVPDRHQLHVFPGYGHADVIIGKNADKDIFPRFVEFLEQHKN</sequence>
<dbReference type="Pfam" id="PF12697">
    <property type="entry name" value="Abhydrolase_6"/>
    <property type="match status" value="1"/>
</dbReference>
<dbReference type="InterPro" id="IPR000073">
    <property type="entry name" value="AB_hydrolase_1"/>
</dbReference>
<evidence type="ECO:0000259" key="6">
    <source>
        <dbReference type="Pfam" id="PF12697"/>
    </source>
</evidence>
<dbReference type="Gene3D" id="3.40.50.1820">
    <property type="entry name" value="alpha/beta hydrolase"/>
    <property type="match status" value="1"/>
</dbReference>
<reference evidence="8" key="1">
    <citation type="submission" date="2017-02" db="EMBL/GenBank/DDBJ databases">
        <authorList>
            <person name="Daims H."/>
        </authorList>
    </citation>
    <scope>NUCLEOTIDE SEQUENCE [LARGE SCALE GENOMIC DNA]</scope>
</reference>
<dbReference type="AlphaFoldDB" id="A0A1R4H694"/>
<dbReference type="SUPFAM" id="SSF53474">
    <property type="entry name" value="alpha/beta-Hydrolases"/>
    <property type="match status" value="1"/>
</dbReference>
<comment type="cofactor">
    <cofactor evidence="1">
        <name>FAD</name>
        <dbReference type="ChEBI" id="CHEBI:57692"/>
    </cofactor>
</comment>
<keyword evidence="3" id="KW-0285">Flavoprotein</keyword>
<protein>
    <recommendedName>
        <fullName evidence="6">AB hydrolase-1 domain-containing protein</fullName>
    </recommendedName>
</protein>
<dbReference type="OrthoDB" id="9787779at2"/>
<keyword evidence="4" id="KW-0274">FAD</keyword>
<evidence type="ECO:0000313" key="8">
    <source>
        <dbReference type="Proteomes" id="UP000195667"/>
    </source>
</evidence>
<evidence type="ECO:0000256" key="2">
    <source>
        <dbReference type="ARBA" id="ARBA00010790"/>
    </source>
</evidence>
<evidence type="ECO:0000256" key="1">
    <source>
        <dbReference type="ARBA" id="ARBA00001974"/>
    </source>
</evidence>
<gene>
    <name evidence="7" type="ORF">CRENPOLYSF1_210001</name>
</gene>
<feature type="domain" description="AB hydrolase-1" evidence="6">
    <location>
        <begin position="256"/>
        <end position="552"/>
    </location>
</feature>
<keyword evidence="5" id="KW-0560">Oxidoreductase</keyword>
<dbReference type="RefSeq" id="WP_087143110.1">
    <property type="nucleotide sequence ID" value="NZ_FUKI01000095.1"/>
</dbReference>
<name>A0A1R4H694_9GAMM</name>
<accession>A0A1R4H694</accession>
<evidence type="ECO:0000256" key="4">
    <source>
        <dbReference type="ARBA" id="ARBA00022827"/>
    </source>
</evidence>
<dbReference type="InterPro" id="IPR052542">
    <property type="entry name" value="Cholesterol_Oxidase"/>
</dbReference>
<dbReference type="PANTHER" id="PTHR47470:SF1">
    <property type="entry name" value="FAD-DEPENDENT OXIDOREDUCTASE 2 FAD BINDING DOMAIN-CONTAINING PROTEIN"/>
    <property type="match status" value="1"/>
</dbReference>
<keyword evidence="8" id="KW-1185">Reference proteome</keyword>